<dbReference type="RefSeq" id="WP_072854041.1">
    <property type="nucleotide sequence ID" value="NZ_FRAH01000145.1"/>
</dbReference>
<dbReference type="SUPFAM" id="SSF56349">
    <property type="entry name" value="DNA breaking-rejoining enzymes"/>
    <property type="match status" value="1"/>
</dbReference>
<dbReference type="Pfam" id="PF00589">
    <property type="entry name" value="Phage_integrase"/>
    <property type="match status" value="1"/>
</dbReference>
<dbReference type="Gene3D" id="1.10.150.130">
    <property type="match status" value="1"/>
</dbReference>
<evidence type="ECO:0000259" key="7">
    <source>
        <dbReference type="PROSITE" id="PS51898"/>
    </source>
</evidence>
<dbReference type="PANTHER" id="PTHR30349">
    <property type="entry name" value="PHAGE INTEGRASE-RELATED"/>
    <property type="match status" value="1"/>
</dbReference>
<reference evidence="9 10" key="1">
    <citation type="submission" date="2016-11" db="EMBL/GenBank/DDBJ databases">
        <authorList>
            <person name="Jaros S."/>
            <person name="Januszkiewicz K."/>
            <person name="Wedrychowicz H."/>
        </authorList>
    </citation>
    <scope>NUCLEOTIDE SEQUENCE [LARGE SCALE GENOMIC DNA]</scope>
    <source>
        <strain evidence="9 10">DSM 14214</strain>
    </source>
</reference>
<feature type="domain" description="Tyr recombinase" evidence="7">
    <location>
        <begin position="100"/>
        <end position="274"/>
    </location>
</feature>
<dbReference type="Pfam" id="PF02899">
    <property type="entry name" value="Phage_int_SAM_1"/>
    <property type="match status" value="1"/>
</dbReference>
<dbReference type="PROSITE" id="PS51898">
    <property type="entry name" value="TYR_RECOMBINASE"/>
    <property type="match status" value="1"/>
</dbReference>
<dbReference type="InterPro" id="IPR010998">
    <property type="entry name" value="Integrase_recombinase_N"/>
</dbReference>
<evidence type="ECO:0000259" key="8">
    <source>
        <dbReference type="PROSITE" id="PS51900"/>
    </source>
</evidence>
<dbReference type="InterPro" id="IPR013762">
    <property type="entry name" value="Integrase-like_cat_sf"/>
</dbReference>
<feature type="domain" description="Core-binding (CB)" evidence="8">
    <location>
        <begin position="4"/>
        <end position="82"/>
    </location>
</feature>
<dbReference type="Proteomes" id="UP000183975">
    <property type="component" value="Unassembled WGS sequence"/>
</dbReference>
<dbReference type="InterPro" id="IPR011010">
    <property type="entry name" value="DNA_brk_join_enz"/>
</dbReference>
<evidence type="ECO:0000313" key="9">
    <source>
        <dbReference type="EMBL" id="SHL57209.1"/>
    </source>
</evidence>
<dbReference type="EMBL" id="FRAH01000145">
    <property type="protein sequence ID" value="SHL57209.1"/>
    <property type="molecule type" value="Genomic_DNA"/>
</dbReference>
<dbReference type="GO" id="GO:0003677">
    <property type="term" value="F:DNA binding"/>
    <property type="evidence" value="ECO:0007669"/>
    <property type="project" value="UniProtKB-UniRule"/>
</dbReference>
<gene>
    <name evidence="9" type="ORF">SAMN02745138_03611</name>
</gene>
<evidence type="ECO:0000256" key="3">
    <source>
        <dbReference type="ARBA" id="ARBA00022908"/>
    </source>
</evidence>
<evidence type="ECO:0000313" key="10">
    <source>
        <dbReference type="Proteomes" id="UP000183975"/>
    </source>
</evidence>
<evidence type="ECO:0000256" key="6">
    <source>
        <dbReference type="PROSITE-ProRule" id="PRU01248"/>
    </source>
</evidence>
<dbReference type="PANTHER" id="PTHR30349:SF89">
    <property type="entry name" value="INTEGRASE_RECOMBINASE"/>
    <property type="match status" value="1"/>
</dbReference>
<evidence type="ECO:0000256" key="1">
    <source>
        <dbReference type="ARBA" id="ARBA00003283"/>
    </source>
</evidence>
<keyword evidence="3" id="KW-0229">DNA integration</keyword>
<proteinExistence type="inferred from homology"/>
<evidence type="ECO:0000256" key="5">
    <source>
        <dbReference type="ARBA" id="ARBA00023172"/>
    </source>
</evidence>
<keyword evidence="5" id="KW-0233">DNA recombination</keyword>
<protein>
    <submittedName>
        <fullName evidence="9">Site-specific recombinase XerD</fullName>
    </submittedName>
</protein>
<dbReference type="InterPro" id="IPR002104">
    <property type="entry name" value="Integrase_catalytic"/>
</dbReference>
<keyword evidence="4 6" id="KW-0238">DNA-binding</keyword>
<dbReference type="InterPro" id="IPR044068">
    <property type="entry name" value="CB"/>
</dbReference>
<evidence type="ECO:0000256" key="2">
    <source>
        <dbReference type="ARBA" id="ARBA00008857"/>
    </source>
</evidence>
<organism evidence="9 10">
    <name type="scientific">Anaerotignum lactatifermentans DSM 14214</name>
    <dbReference type="NCBI Taxonomy" id="1121323"/>
    <lineage>
        <taxon>Bacteria</taxon>
        <taxon>Bacillati</taxon>
        <taxon>Bacillota</taxon>
        <taxon>Clostridia</taxon>
        <taxon>Lachnospirales</taxon>
        <taxon>Anaerotignaceae</taxon>
        <taxon>Anaerotignum</taxon>
    </lineage>
</organism>
<comment type="similarity">
    <text evidence="2">Belongs to the 'phage' integrase family.</text>
</comment>
<dbReference type="InterPro" id="IPR050090">
    <property type="entry name" value="Tyrosine_recombinase_XerCD"/>
</dbReference>
<dbReference type="OrthoDB" id="9801717at2"/>
<dbReference type="PROSITE" id="PS51900">
    <property type="entry name" value="CB"/>
    <property type="match status" value="1"/>
</dbReference>
<dbReference type="Gene3D" id="1.10.443.10">
    <property type="entry name" value="Intergrase catalytic core"/>
    <property type="match status" value="1"/>
</dbReference>
<accession>A0A1M7BRJ9</accession>
<evidence type="ECO:0000256" key="4">
    <source>
        <dbReference type="ARBA" id="ARBA00023125"/>
    </source>
</evidence>
<dbReference type="GO" id="GO:0006310">
    <property type="term" value="P:DNA recombination"/>
    <property type="evidence" value="ECO:0007669"/>
    <property type="project" value="UniProtKB-KW"/>
</dbReference>
<comment type="function">
    <text evidence="1">Site-specific tyrosine recombinase, which acts by catalyzing the cutting and rejoining of the recombining DNA molecules.</text>
</comment>
<name>A0A1M7BRJ9_9FIRM</name>
<sequence length="279" mass="32813">MIEMLSAKEIESYLIFLKEQEKSKETIEKYKRELYDLLKFLSQKDLTKEVLILWKTKLQNNYSASSVNGKLVAANGFFSFLGRHDLRMKLLKIQKEIFSKEEKELTRQEYIRLVETAQKKGNIRLSLVIQTICATGIRVSELQFITVEALRKGCAEVNCKGKRRIIFLPEKLQRILLRYAKNHSIEEGHVFITKSGRPLNRSNIWADMKKLCREAHVSPEKVFPHNLRHLFARTFYSLEKDIAKLADLLGHSSIETTRIYIMESGKEHRRRLNQMRLVW</sequence>
<dbReference type="InterPro" id="IPR004107">
    <property type="entry name" value="Integrase_SAM-like_N"/>
</dbReference>
<dbReference type="GO" id="GO:0015074">
    <property type="term" value="P:DNA integration"/>
    <property type="evidence" value="ECO:0007669"/>
    <property type="project" value="UniProtKB-KW"/>
</dbReference>
<dbReference type="AlphaFoldDB" id="A0A1M7BRJ9"/>
<keyword evidence="10" id="KW-1185">Reference proteome</keyword>